<feature type="domain" description="Laminin EGF-like" evidence="11">
    <location>
        <begin position="360"/>
        <end position="419"/>
    </location>
</feature>
<feature type="disulfide bond" evidence="8">
    <location>
        <begin position="784"/>
        <end position="793"/>
    </location>
</feature>
<dbReference type="Pfam" id="PF24973">
    <property type="entry name" value="EGF_LMN_ATRN"/>
    <property type="match status" value="1"/>
</dbReference>
<dbReference type="EMBL" id="JASAOG010000249">
    <property type="protein sequence ID" value="KAK0042180.1"/>
    <property type="molecule type" value="Genomic_DNA"/>
</dbReference>
<dbReference type="Proteomes" id="UP001233172">
    <property type="component" value="Unassembled WGS sequence"/>
</dbReference>
<evidence type="ECO:0000256" key="1">
    <source>
        <dbReference type="ARBA" id="ARBA00004613"/>
    </source>
</evidence>
<comment type="caution">
    <text evidence="13">The sequence shown here is derived from an EMBL/GenBank/DDBJ whole genome shotgun (WGS) entry which is preliminary data.</text>
</comment>
<sequence>MKFELYKIELFYTWASVLIQLTNAEYDYCFDDVNKVNLACNPPAYDVMWNNVASIKVEPASATCGSPPTTFRRLATRMSSTYETCDANSPVFQHPPVHMIDDNTTSTWWQSVNLAPGAAELNINITISFNKSFRMDSDVVVTFNSGRPDKIILLKSMDFGVTWTPLQFYANDCDSFQGVLIPGAEITVENPTAVICSEEYAEQTSRTAARVVANRTVKLPFTDARGLYDAYYYAISDVQAVARCYCNLHAADCNYTSQGITCDCQHNTKGKNCELCQPLYNERPWKKGSYIPYPRGQANECLKCECNDHAVSCTYNVTYGRGVCDACLHNTRGYHCELCALTFYPNVSLPQNDVNRCIDCACEPLGVDGGNLNCSQTDSVGTVIGQCPCKQNVTSRKCDTCVSGYYGLLTGPTRGTCVACTCVQDGTVDQSINCTQDTGQCTCKQTITGRTCNTCRNGYYLFPTGNPQKECSNCNCDKGGAMSPVCDKVTGVCACRANITEAKCTLPAKGTYVPSLDTLIYQPVTGGCRVISDLYTDQTPFDGTTFAVCDLFNGIVSVDFEPVVGGHVQKNIQWPYILAVRYSTNSSALSGTVKLQVSGNTTADLTPLSLQLGQAISHICPFIGQTEQVDIKFTPGKSLAVLSQPQNVTIDVRCAYNLTLLLYSTETSQSGNLSATVNGVSSSGSMITIDSLLLLPTLTSADGATSFGVYVAAENKTITQEMYLTCLQHLSSLLTRQITLTTSCHHILFSVGVELFNGSKSCGCNAISSLTTIPCQELGGQCQCKSGVSGRTCDICTPGYFNFTDNGCSPCNCHPKGAETGSCDRNGRCSCKKNILQGNVTSALDSNGTSIRIDGTCSHCLPNYFGIESGQGCSPCNCSVDGSTSLQCNETGQCPCKDTVTGLKCDACKDGFYGFGPNGCSPCNCSSAGSLNVTCHQITGACNCRNNVEGSKCNLCKAGFFNLAETNPKGCQPCFCFNHSNNCTSADGYMAKLLQVANPSGDFTALFGDRHWSYGQLLTIKFTSTWNIDLSNQIILSLTGSGKVVHYIAPNSTVIGPSGSLSLVIRLLEQNWMMDGPESSIQPTAQDFLALLANLSAVTPITFWNSQPIVTSYIGLDWAEINVGTTLAEFNFVENCICSNTSHTAGMSCQRCSWGYRKEDLSHISSFSQCVACNCSKRGITDPPDCEESTGKCLDCRNGTIGDHCEMCAAHVIGPECDTCESTFWGLQADGCRDCNCSDPGATSKVCNTTSGQCTCATNVVGRTCDQCQENFYNLTQAGCIECDSCYSLLKEAILPLHQLESDISSNVSALQANSVNTTFMTRYWEASNQTKQLTDFLTSMQQSEAVIKSNVYELNRTLLSLQTELDFMQHNSTVDIERLMTISDSTLQIALSYRSVIENNTVTVYNKLASLLVSQAKLSSLASGLKTVEQYLMMVANSSLVDQEIVKELSTLNETLVLANQFLTSAQQKSEAANQIHKNNTSILLALDTRIDALVSGAIKSLANAHNLANTSYDLLSTASNLKSKLSQFVNFKLDIASLASKMSETKSLTSSYQSQVVFESAMFNTSNVNALTTVPIADNMSNSTQTLGLTAADWKNRASVASQKALSTQATASNMLQEANKTLLTLNNFTAKVQDSMQQVSALNVSLTSALTMSEQLILQSQTVTQTLAQLQQTASEAKLTAQQALGIIMIRQEEFRSVSVLSGLIQNKLNNSVDLSADRFRILTNTRLNILQPAVLQCSDLNSSVSNFKVQLSSAQLAVDRSYIQFANLTEQANSIIAQLNSLNKISPASVVALITNVQSAKELNLAELRMIISDLKTKKTAQKQQIDDLKLKRDDLNLKIQVLKAFQDQINKK</sequence>
<feature type="disulfide bond" evidence="8">
    <location>
        <begin position="1235"/>
        <end position="1247"/>
    </location>
</feature>
<dbReference type="InterPro" id="IPR008211">
    <property type="entry name" value="Laminin_N"/>
</dbReference>
<reference evidence="13" key="2">
    <citation type="submission" date="2023-04" db="EMBL/GenBank/DDBJ databases">
        <authorList>
            <person name="Bu L."/>
            <person name="Lu L."/>
            <person name="Laidemitt M.R."/>
            <person name="Zhang S.M."/>
            <person name="Mutuku M."/>
            <person name="Mkoji G."/>
            <person name="Steinauer M."/>
            <person name="Loker E.S."/>
        </authorList>
    </citation>
    <scope>NUCLEOTIDE SEQUENCE</scope>
    <source>
        <strain evidence="13">KasaAsao</strain>
        <tissue evidence="13">Whole Snail</tissue>
    </source>
</reference>
<feature type="disulfide bond" evidence="8">
    <location>
        <begin position="1237"/>
        <end position="1254"/>
    </location>
</feature>
<evidence type="ECO:0000256" key="2">
    <source>
        <dbReference type="ARBA" id="ARBA00022525"/>
    </source>
</evidence>
<dbReference type="PROSITE" id="PS51117">
    <property type="entry name" value="LAMININ_NTER"/>
    <property type="match status" value="1"/>
</dbReference>
<dbReference type="SMART" id="SM00136">
    <property type="entry name" value="LamNT"/>
    <property type="match status" value="1"/>
</dbReference>
<evidence type="ECO:0000256" key="4">
    <source>
        <dbReference type="ARBA" id="ARBA00022737"/>
    </source>
</evidence>
<keyword evidence="7 8" id="KW-0424">Laminin EGF-like domain</keyword>
<comment type="caution">
    <text evidence="8">Lacks conserved residue(s) required for the propagation of feature annotation.</text>
</comment>
<dbReference type="Pfam" id="PF00053">
    <property type="entry name" value="EGF_laminin"/>
    <property type="match status" value="10"/>
</dbReference>
<evidence type="ECO:0000256" key="6">
    <source>
        <dbReference type="ARBA" id="ARBA00023180"/>
    </source>
</evidence>
<feature type="domain" description="Laminin EGF-like" evidence="11">
    <location>
        <begin position="1235"/>
        <end position="1282"/>
    </location>
</feature>
<feature type="disulfide bond" evidence="8">
    <location>
        <begin position="876"/>
        <end position="888"/>
    </location>
</feature>
<evidence type="ECO:0000259" key="11">
    <source>
        <dbReference type="PROSITE" id="PS50027"/>
    </source>
</evidence>
<keyword evidence="6" id="KW-0325">Glycoprotein</keyword>
<dbReference type="FunFam" id="2.10.25.10:FF:000275">
    <property type="entry name" value="usherin"/>
    <property type="match status" value="1"/>
</dbReference>
<gene>
    <name evidence="13" type="ORF">Bpfe_028404</name>
</gene>
<keyword evidence="5 8" id="KW-1015">Disulfide bond</keyword>
<dbReference type="InterPro" id="IPR000034">
    <property type="entry name" value="Laminin_IV"/>
</dbReference>
<keyword evidence="14" id="KW-1185">Reference proteome</keyword>
<dbReference type="InterPro" id="IPR000742">
    <property type="entry name" value="EGF"/>
</dbReference>
<feature type="disulfide bond" evidence="8">
    <location>
        <begin position="896"/>
        <end position="905"/>
    </location>
</feature>
<comment type="subcellular location">
    <subcellularLocation>
        <location evidence="1">Secreted</location>
    </subcellularLocation>
</comment>
<evidence type="ECO:0000313" key="13">
    <source>
        <dbReference type="EMBL" id="KAK0042180.1"/>
    </source>
</evidence>
<feature type="domain" description="Laminin EGF-like" evidence="11">
    <location>
        <begin position="876"/>
        <end position="922"/>
    </location>
</feature>
<feature type="disulfide bond" evidence="8">
    <location>
        <begin position="389"/>
        <end position="398"/>
    </location>
</feature>
<protein>
    <submittedName>
        <fullName evidence="13">Laminin subunit alpha-1</fullName>
    </submittedName>
</protein>
<evidence type="ECO:0000313" key="14">
    <source>
        <dbReference type="Proteomes" id="UP001233172"/>
    </source>
</evidence>
<evidence type="ECO:0000256" key="5">
    <source>
        <dbReference type="ARBA" id="ARBA00023157"/>
    </source>
</evidence>
<feature type="disulfide bond" evidence="8">
    <location>
        <begin position="443"/>
        <end position="452"/>
    </location>
</feature>
<dbReference type="SUPFAM" id="SSF57196">
    <property type="entry name" value="EGF/Laminin"/>
    <property type="match status" value="8"/>
</dbReference>
<dbReference type="Pfam" id="PF00055">
    <property type="entry name" value="Laminin_N"/>
    <property type="match status" value="1"/>
</dbReference>
<dbReference type="GO" id="GO:0009887">
    <property type="term" value="P:animal organ morphogenesis"/>
    <property type="evidence" value="ECO:0007669"/>
    <property type="project" value="TreeGrafter"/>
</dbReference>
<feature type="domain" description="Laminin EGF-like" evidence="11">
    <location>
        <begin position="762"/>
        <end position="810"/>
    </location>
</feature>
<dbReference type="FunFam" id="2.10.25.10:FF:000188">
    <property type="entry name" value="Laminin subunit gamma 2"/>
    <property type="match status" value="1"/>
</dbReference>
<feature type="signal peptide" evidence="10">
    <location>
        <begin position="1"/>
        <end position="24"/>
    </location>
</feature>
<keyword evidence="3 10" id="KW-0732">Signal</keyword>
<dbReference type="PROSITE" id="PS50027">
    <property type="entry name" value="EGF_LAM_2"/>
    <property type="match status" value="6"/>
</dbReference>
<feature type="coiled-coil region" evidence="9">
    <location>
        <begin position="1816"/>
        <end position="1843"/>
    </location>
</feature>
<evidence type="ECO:0000259" key="12">
    <source>
        <dbReference type="PROSITE" id="PS51117"/>
    </source>
</evidence>
<organism evidence="13 14">
    <name type="scientific">Biomphalaria pfeifferi</name>
    <name type="common">Bloodfluke planorb</name>
    <name type="synonym">Freshwater snail</name>
    <dbReference type="NCBI Taxonomy" id="112525"/>
    <lineage>
        <taxon>Eukaryota</taxon>
        <taxon>Metazoa</taxon>
        <taxon>Spiralia</taxon>
        <taxon>Lophotrochozoa</taxon>
        <taxon>Mollusca</taxon>
        <taxon>Gastropoda</taxon>
        <taxon>Heterobranchia</taxon>
        <taxon>Euthyneura</taxon>
        <taxon>Panpulmonata</taxon>
        <taxon>Hygrophila</taxon>
        <taxon>Lymnaeoidea</taxon>
        <taxon>Planorbidae</taxon>
        <taxon>Biomphalaria</taxon>
    </lineage>
</organism>
<dbReference type="SMART" id="SM00181">
    <property type="entry name" value="EGF"/>
    <property type="match status" value="7"/>
</dbReference>
<dbReference type="PANTHER" id="PTHR10574">
    <property type="entry name" value="NETRIN/LAMININ-RELATED"/>
    <property type="match status" value="1"/>
</dbReference>
<feature type="disulfide bond" evidence="8">
    <location>
        <begin position="923"/>
        <end position="935"/>
    </location>
</feature>
<dbReference type="FunFam" id="2.10.25.10:FF:000094">
    <property type="entry name" value="Laminin subunit alpha-2"/>
    <property type="match status" value="1"/>
</dbReference>
<feature type="domain" description="Laminin EGF-like" evidence="11">
    <location>
        <begin position="923"/>
        <end position="973"/>
    </location>
</feature>
<dbReference type="CDD" id="cd00055">
    <property type="entry name" value="EGF_Lam"/>
    <property type="match status" value="9"/>
</dbReference>
<dbReference type="Gene3D" id="2.170.300.10">
    <property type="entry name" value="Tie2 ligand-binding domain superfamily"/>
    <property type="match status" value="1"/>
</dbReference>
<dbReference type="Pfam" id="PF00052">
    <property type="entry name" value="Laminin_B"/>
    <property type="match status" value="1"/>
</dbReference>
<dbReference type="PANTHER" id="PTHR10574:SF440">
    <property type="entry name" value="LAMININ EGF-LIKE DOMAIN-CONTAINING PROTEIN"/>
    <property type="match status" value="1"/>
</dbReference>
<dbReference type="InterPro" id="IPR002049">
    <property type="entry name" value="LE_dom"/>
</dbReference>
<feature type="domain" description="Laminin EGF-like" evidence="11">
    <location>
        <begin position="420"/>
        <end position="473"/>
    </location>
</feature>
<dbReference type="PROSITE" id="PS01248">
    <property type="entry name" value="EGF_LAM_1"/>
    <property type="match status" value="5"/>
</dbReference>
<keyword evidence="9" id="KW-0175">Coiled coil</keyword>
<dbReference type="GO" id="GO:0005576">
    <property type="term" value="C:extracellular region"/>
    <property type="evidence" value="ECO:0007669"/>
    <property type="project" value="UniProtKB-SubCell"/>
</dbReference>
<proteinExistence type="predicted"/>
<evidence type="ECO:0000256" key="7">
    <source>
        <dbReference type="ARBA" id="ARBA00023292"/>
    </source>
</evidence>
<evidence type="ECO:0000256" key="8">
    <source>
        <dbReference type="PROSITE-ProRule" id="PRU00460"/>
    </source>
</evidence>
<dbReference type="Gene3D" id="2.60.120.260">
    <property type="entry name" value="Galactose-binding domain-like"/>
    <property type="match status" value="1"/>
</dbReference>
<keyword evidence="2" id="KW-0964">Secreted</keyword>
<feature type="chain" id="PRO_5042047191" evidence="10">
    <location>
        <begin position="25"/>
        <end position="1857"/>
    </location>
</feature>
<dbReference type="FunFam" id="2.10.25.10:FF:000090">
    <property type="entry name" value="laminin subunit alpha"/>
    <property type="match status" value="3"/>
</dbReference>
<name>A0AAD8AWB3_BIOPF</name>
<dbReference type="SMART" id="SM00180">
    <property type="entry name" value="EGF_Lam"/>
    <property type="match status" value="11"/>
</dbReference>
<evidence type="ECO:0000256" key="9">
    <source>
        <dbReference type="SAM" id="Coils"/>
    </source>
</evidence>
<feature type="disulfide bond" evidence="8">
    <location>
        <begin position="925"/>
        <end position="942"/>
    </location>
</feature>
<feature type="domain" description="Laminin N-terminal" evidence="12">
    <location>
        <begin position="36"/>
        <end position="271"/>
    </location>
</feature>
<feature type="disulfide bond" evidence="8">
    <location>
        <begin position="944"/>
        <end position="953"/>
    </location>
</feature>
<feature type="disulfide bond" evidence="8">
    <location>
        <begin position="1256"/>
        <end position="1265"/>
    </location>
</feature>
<dbReference type="InterPro" id="IPR050440">
    <property type="entry name" value="Laminin/Netrin_ECM"/>
</dbReference>
<evidence type="ECO:0000256" key="10">
    <source>
        <dbReference type="SAM" id="SignalP"/>
    </source>
</evidence>
<accession>A0AAD8AWB3</accession>
<dbReference type="PRINTS" id="PR00011">
    <property type="entry name" value="EGFLAMININ"/>
</dbReference>
<reference evidence="13" key="1">
    <citation type="journal article" date="2023" name="PLoS Negl. Trop. Dis.">
        <title>A genome sequence for Biomphalaria pfeifferi, the major vector snail for the human-infecting parasite Schistosoma mansoni.</title>
        <authorList>
            <person name="Bu L."/>
            <person name="Lu L."/>
            <person name="Laidemitt M.R."/>
            <person name="Zhang S.M."/>
            <person name="Mutuku M."/>
            <person name="Mkoji G."/>
            <person name="Steinauer M."/>
            <person name="Loker E.S."/>
        </authorList>
    </citation>
    <scope>NUCLEOTIDE SEQUENCE</scope>
    <source>
        <strain evidence="13">KasaAsao</strain>
    </source>
</reference>
<dbReference type="GO" id="GO:0005604">
    <property type="term" value="C:basement membrane"/>
    <property type="evidence" value="ECO:0007669"/>
    <property type="project" value="UniProtKB-ARBA"/>
</dbReference>
<evidence type="ECO:0000256" key="3">
    <source>
        <dbReference type="ARBA" id="ARBA00022729"/>
    </source>
</evidence>
<dbReference type="Gene3D" id="2.10.25.10">
    <property type="entry name" value="Laminin"/>
    <property type="match status" value="10"/>
</dbReference>
<dbReference type="GO" id="GO:0009888">
    <property type="term" value="P:tissue development"/>
    <property type="evidence" value="ECO:0007669"/>
    <property type="project" value="TreeGrafter"/>
</dbReference>
<dbReference type="InterPro" id="IPR056863">
    <property type="entry name" value="LMN_ATRN_NET-like_EGF"/>
</dbReference>
<keyword evidence="4" id="KW-0677">Repeat</keyword>